<evidence type="ECO:0000259" key="1">
    <source>
        <dbReference type="Pfam" id="PF14040"/>
    </source>
</evidence>
<dbReference type="AlphaFoldDB" id="A0A1Q2CFW3"/>
<dbReference type="Pfam" id="PF14040">
    <property type="entry name" value="DNase_NucA_NucB"/>
    <property type="match status" value="1"/>
</dbReference>
<organism evidence="2 3">
    <name type="scientific">Tessaracoccus flavus</name>
    <dbReference type="NCBI Taxonomy" id="1610493"/>
    <lineage>
        <taxon>Bacteria</taxon>
        <taxon>Bacillati</taxon>
        <taxon>Actinomycetota</taxon>
        <taxon>Actinomycetes</taxon>
        <taxon>Propionibacteriales</taxon>
        <taxon>Propionibacteriaceae</taxon>
        <taxon>Tessaracoccus</taxon>
    </lineage>
</organism>
<dbReference type="EMBL" id="CP019605">
    <property type="protein sequence ID" value="AQP44950.1"/>
    <property type="molecule type" value="Genomic_DNA"/>
</dbReference>
<name>A0A1Q2CFW3_9ACTN</name>
<proteinExistence type="predicted"/>
<keyword evidence="3" id="KW-1185">Reference proteome</keyword>
<gene>
    <name evidence="2" type="ORF">RPIT_09255</name>
</gene>
<feature type="domain" description="Deoxyribonuclease NucA/NucB" evidence="1">
    <location>
        <begin position="357"/>
        <end position="451"/>
    </location>
</feature>
<evidence type="ECO:0000313" key="3">
    <source>
        <dbReference type="Proteomes" id="UP000188324"/>
    </source>
</evidence>
<dbReference type="InterPro" id="IPR029476">
    <property type="entry name" value="DNase_NucA_NucB"/>
</dbReference>
<protein>
    <recommendedName>
        <fullName evidence="1">Deoxyribonuclease NucA/NucB domain-containing protein</fullName>
    </recommendedName>
</protein>
<dbReference type="OrthoDB" id="9762066at2"/>
<reference evidence="2 3" key="1">
    <citation type="journal article" date="2016" name="Int. J. Syst. Evol. Microbiol.">
        <title>Tessaracoccus flavus sp. nov., isolated from the drainage system of a lindane-producing factory.</title>
        <authorList>
            <person name="Kumari R."/>
            <person name="Singh P."/>
            <person name="Schumann P."/>
            <person name="Lal R."/>
        </authorList>
    </citation>
    <scope>NUCLEOTIDE SEQUENCE [LARGE SCALE GENOMIC DNA]</scope>
    <source>
        <strain evidence="2 3">RP1T</strain>
    </source>
</reference>
<dbReference type="STRING" id="1610493.RPIT_09255"/>
<dbReference type="RefSeq" id="WP_077342533.1">
    <property type="nucleotide sequence ID" value="NZ_CP019605.1"/>
</dbReference>
<evidence type="ECO:0000313" key="2">
    <source>
        <dbReference type="EMBL" id="AQP44950.1"/>
    </source>
</evidence>
<dbReference type="KEGG" id="tfl:RPIT_09255"/>
<sequence length="456" mass="48680">MKRWLQLIFVGLIAGAMLSPMSAHADTLDENTLDENYSVPAAEPVAPASLTPPTTETYFTDLDGTTDTTKPTLLPAVEPATSTTSRASAQLPGDCAQVRQLIAEKKVSANTLCWGVEEETPIATRNATIISNCRTMAPNGTSWVAFSRFYACYHAKSTVTFYRPATLSIEGRIPIDFYQAVQLDPQSLSVTTASEAKVGPRQGAHGSIASIKLTTDTCTGCSVVNSATTKSGSSLYTSSATMSVNSPGVNARRIAGTSLKLEITAAVNFPFFLWNKTVFRQSRGVLWDCDTEPIGNLKAPGCVFGGITGTVLFDGRTPENGGPMYTTAIHMSDAMNSGLPGKIGSGKYLTRTNSVTIRDANRNAACPRSLIRPPGGYECDEFPFASTLEGGAANTKEARTFWYCNLSDPQRTGPLGFSRCMTPPGEGSFQGGALNSGYMNQRIRNGDKFAVGWSQV</sequence>
<dbReference type="Proteomes" id="UP000188324">
    <property type="component" value="Chromosome"/>
</dbReference>
<accession>A0A1Q2CFW3</accession>